<sequence length="209" mass="24178">MYTPKINRLTDMGEIIAFIDRFSFGILLSKDNGRIIGTHIPIISNKEPNNLKLYAHIALANEQWREIEGQEVLIIFTEPHGYISTKNYNKAETVPTWNYMAVHIYGNVHILHEKESILEVMERTVIKYEHDYLEKWNKLSNDFKNRMLKGIVTFRVDITDIEGKAKLSQNKTEEEKENIISSLKGSGISTDSLLAEYMEHFNTTGDDLK</sequence>
<dbReference type="PIRSF" id="PIRSF010372">
    <property type="entry name" value="PaiB"/>
    <property type="match status" value="1"/>
</dbReference>
<accession>A0A1H5XW48</accession>
<dbReference type="InterPro" id="IPR007396">
    <property type="entry name" value="TR_PAI2-type"/>
</dbReference>
<dbReference type="PANTHER" id="PTHR35802">
    <property type="entry name" value="PROTEASE SYNTHASE AND SPORULATION PROTEIN PAI 2"/>
    <property type="match status" value="1"/>
</dbReference>
<dbReference type="RefSeq" id="WP_103906055.1">
    <property type="nucleotide sequence ID" value="NZ_CP049246.1"/>
</dbReference>
<dbReference type="EMBL" id="FNUT01000005">
    <property type="protein sequence ID" value="SEG15873.1"/>
    <property type="molecule type" value="Genomic_DNA"/>
</dbReference>
<proteinExistence type="predicted"/>
<dbReference type="InterPro" id="IPR012349">
    <property type="entry name" value="Split_barrel_FMN-bd"/>
</dbReference>
<evidence type="ECO:0000313" key="1">
    <source>
        <dbReference type="EMBL" id="SEG15873.1"/>
    </source>
</evidence>
<reference evidence="2" key="1">
    <citation type="submission" date="2016-10" db="EMBL/GenBank/DDBJ databases">
        <authorList>
            <person name="Varghese N."/>
            <person name="Submissions S."/>
        </authorList>
    </citation>
    <scope>NUCLEOTIDE SEQUENCE [LARGE SCALE GENOMIC DNA]</scope>
    <source>
        <strain evidence="2">DSM 22361</strain>
    </source>
</reference>
<evidence type="ECO:0000313" key="2">
    <source>
        <dbReference type="Proteomes" id="UP000236731"/>
    </source>
</evidence>
<protein>
    <submittedName>
        <fullName evidence="1">Transcriptional regulator</fullName>
    </submittedName>
</protein>
<dbReference type="Proteomes" id="UP000236731">
    <property type="component" value="Unassembled WGS sequence"/>
</dbReference>
<dbReference type="SUPFAM" id="SSF50475">
    <property type="entry name" value="FMN-binding split barrel"/>
    <property type="match status" value="1"/>
</dbReference>
<name>A0A1H5XW48_9SPHI</name>
<dbReference type="Pfam" id="PF04299">
    <property type="entry name" value="FMN_bind_2"/>
    <property type="match status" value="1"/>
</dbReference>
<gene>
    <name evidence="1" type="ORF">SAMN05421877_105140</name>
</gene>
<dbReference type="AlphaFoldDB" id="A0A1H5XW48"/>
<organism evidence="1 2">
    <name type="scientific">Sphingobacterium lactis</name>
    <dbReference type="NCBI Taxonomy" id="797291"/>
    <lineage>
        <taxon>Bacteria</taxon>
        <taxon>Pseudomonadati</taxon>
        <taxon>Bacteroidota</taxon>
        <taxon>Sphingobacteriia</taxon>
        <taxon>Sphingobacteriales</taxon>
        <taxon>Sphingobacteriaceae</taxon>
        <taxon>Sphingobacterium</taxon>
    </lineage>
</organism>
<dbReference type="Gene3D" id="2.30.110.10">
    <property type="entry name" value="Electron Transport, Fmn-binding Protein, Chain A"/>
    <property type="match status" value="1"/>
</dbReference>
<dbReference type="PANTHER" id="PTHR35802:SF1">
    <property type="entry name" value="PROTEASE SYNTHASE AND SPORULATION PROTEIN PAI 2"/>
    <property type="match status" value="1"/>
</dbReference>
<keyword evidence="2" id="KW-1185">Reference proteome</keyword>